<evidence type="ECO:0000259" key="6">
    <source>
        <dbReference type="Pfam" id="PF07980"/>
    </source>
</evidence>
<name>A0AAJ5WQ46_9BACT</name>
<dbReference type="Gene3D" id="1.25.40.390">
    <property type="match status" value="1"/>
</dbReference>
<dbReference type="Proteomes" id="UP001220610">
    <property type="component" value="Chromosome"/>
</dbReference>
<evidence type="ECO:0000256" key="2">
    <source>
        <dbReference type="ARBA" id="ARBA00006275"/>
    </source>
</evidence>
<evidence type="ECO:0000256" key="4">
    <source>
        <dbReference type="ARBA" id="ARBA00023136"/>
    </source>
</evidence>
<evidence type="ECO:0000259" key="7">
    <source>
        <dbReference type="Pfam" id="PF14322"/>
    </source>
</evidence>
<dbReference type="InterPro" id="IPR033985">
    <property type="entry name" value="SusD-like_N"/>
</dbReference>
<dbReference type="GO" id="GO:0009279">
    <property type="term" value="C:cell outer membrane"/>
    <property type="evidence" value="ECO:0007669"/>
    <property type="project" value="UniProtKB-SubCell"/>
</dbReference>
<dbReference type="InterPro" id="IPR012944">
    <property type="entry name" value="SusD_RagB_dom"/>
</dbReference>
<dbReference type="Pfam" id="PF14322">
    <property type="entry name" value="SusD-like_3"/>
    <property type="match status" value="1"/>
</dbReference>
<organism evidence="8 9">
    <name type="scientific">Candidatus Pseudobacter hemicellulosilyticus</name>
    <dbReference type="NCBI Taxonomy" id="3121375"/>
    <lineage>
        <taxon>Bacteria</taxon>
        <taxon>Pseudomonadati</taxon>
        <taxon>Bacteroidota</taxon>
        <taxon>Chitinophagia</taxon>
        <taxon>Chitinophagales</taxon>
        <taxon>Chitinophagaceae</taxon>
        <taxon>Pseudobacter</taxon>
    </lineage>
</organism>
<evidence type="ECO:0000313" key="8">
    <source>
        <dbReference type="EMBL" id="WEK33643.1"/>
    </source>
</evidence>
<dbReference type="SUPFAM" id="SSF48452">
    <property type="entry name" value="TPR-like"/>
    <property type="match status" value="1"/>
</dbReference>
<feature type="domain" description="SusD-like N-terminal" evidence="7">
    <location>
        <begin position="26"/>
        <end position="229"/>
    </location>
</feature>
<proteinExistence type="inferred from homology"/>
<dbReference type="Pfam" id="PF07980">
    <property type="entry name" value="SusD_RagB"/>
    <property type="match status" value="1"/>
</dbReference>
<gene>
    <name evidence="8" type="ORF">P0Y53_14215</name>
</gene>
<evidence type="ECO:0000256" key="5">
    <source>
        <dbReference type="ARBA" id="ARBA00023237"/>
    </source>
</evidence>
<reference evidence="8" key="1">
    <citation type="submission" date="2023-03" db="EMBL/GenBank/DDBJ databases">
        <title>Andean soil-derived lignocellulolytic bacterial consortium as a source of novel taxa and putative plastic-active enzymes.</title>
        <authorList>
            <person name="Diaz-Garcia L."/>
            <person name="Chuvochina M."/>
            <person name="Feuerriegel G."/>
            <person name="Bunk B."/>
            <person name="Sproer C."/>
            <person name="Streit W.R."/>
            <person name="Rodriguez L.M."/>
            <person name="Overmann J."/>
            <person name="Jimenez D.J."/>
        </authorList>
    </citation>
    <scope>NUCLEOTIDE SEQUENCE</scope>
    <source>
        <strain evidence="8">MAG 7</strain>
    </source>
</reference>
<protein>
    <submittedName>
        <fullName evidence="8">RagB/SusD family nutrient uptake outer membrane protein</fullName>
    </submittedName>
</protein>
<evidence type="ECO:0000313" key="9">
    <source>
        <dbReference type="Proteomes" id="UP001220610"/>
    </source>
</evidence>
<dbReference type="EMBL" id="CP119311">
    <property type="protein sequence ID" value="WEK33643.1"/>
    <property type="molecule type" value="Genomic_DNA"/>
</dbReference>
<evidence type="ECO:0000256" key="1">
    <source>
        <dbReference type="ARBA" id="ARBA00004442"/>
    </source>
</evidence>
<comment type="similarity">
    <text evidence="2">Belongs to the SusD family.</text>
</comment>
<keyword evidence="3" id="KW-0732">Signal</keyword>
<dbReference type="InterPro" id="IPR011990">
    <property type="entry name" value="TPR-like_helical_dom_sf"/>
</dbReference>
<evidence type="ECO:0000256" key="3">
    <source>
        <dbReference type="ARBA" id="ARBA00022729"/>
    </source>
</evidence>
<keyword evidence="5" id="KW-0998">Cell outer membrane</keyword>
<keyword evidence="4" id="KW-0472">Membrane</keyword>
<comment type="subcellular location">
    <subcellularLocation>
        <location evidence="1">Cell outer membrane</location>
    </subcellularLocation>
</comment>
<feature type="domain" description="RagB/SusD" evidence="6">
    <location>
        <begin position="336"/>
        <end position="452"/>
    </location>
</feature>
<accession>A0AAJ5WQ46</accession>
<sequence length="453" mass="51480">MSSINNTIKMLLLGTLLFPAAACNKEWLEAKPDKSLLLPVTVKDYQALLENYSVLSRSFVILGECTTDDTYLPYNTWLSLSEEERNIYVWAKDPYTANDVTSWNATWQAVLNSNVALEGIEKVAVTTVNEKDWRSVKGQALAQRAFSFFNLTQVFCRQYDPQTAATDLGIPLKLSADINEPVQRSTLQQTYDRITGDLETAKTLLPDIQPVRGRPSSVGVAGLLARIYLSMGRYADAYRNADEYLQHTNTLIDYNTVNGTRSYPFTALNEEVSWHCELSSTTMLGNRSGLVDTLLYRSYSDNDLRKTLFYTTGGVLFRGMYTGFRNYLFCGIATDEQYLIRAECLARTGRINDAMEDLRTLLEKRYLPNTYVSPVVNDETAALQVILAERRKELYLRGVRWSDLRRLNLDPRFQVTLKRILDGQEYTLPPNDNRYTFPIPKGEIDISGIAQNP</sequence>
<dbReference type="AlphaFoldDB" id="A0AAJ5WQ46"/>